<evidence type="ECO:0000256" key="5">
    <source>
        <dbReference type="ARBA" id="ARBA00023136"/>
    </source>
</evidence>
<accession>A0A1F7JHW8</accession>
<keyword evidence="3 7" id="KW-0812">Transmembrane</keyword>
<dbReference type="EMBL" id="MGAV01000009">
    <property type="protein sequence ID" value="OGK55187.1"/>
    <property type="molecule type" value="Genomic_DNA"/>
</dbReference>
<sequence>MLIKLKSFRHRFLNRDAIGNIGRIAWDFVTFGILLFIFLLNRILTRFGKENFFEKYYSSLVNLLDTAKDRNSIRRVELIDLAFRNMQMKKTRSFVTIGGMAIGIGAIVFLVSIGYGLQDLVISRVARLEEMKQVDVSPQSGSKIKINDKSLSAFSNLKQVVKALPLIGVVARINYNLSVSDMPAYGVTADYLKNSATRVVRGKLFASNHLNYQKTKEENVKGITTDVGKKSYLDKKDDVSYIIYPGKWIPVYKNPKKSSMIIGFTRHLPGKQIGSEYYGENYENAKEQTKDEKGNTLALWIMARFLLWQKQPCSDFLVVDCSDGYIVRRDDKGDQILSTGYIREELISVEPAKNIGDRDINIPQVLGTSSATLEKTASDSGVLDLDINQLLASEAGVVEKQKTKQVTLGKGAYKEAVVNRAMLKILNIKESEAVGKSFDASFVVIGELVDGGEKIESKSEKYTIVGIIPDERSPFFYVPLMDLRSLGVNNFSQVKVVLKDTEVVSDTRKKIEAMGFETVSVVDTVTQINNLFASLRLLLALLGTVALSVAALGMFNTLTVSLLERTHEVGLMKAMGMKSHEVQELFLTESMIMGFAGGICGLILGFTAGKVLGLVLSVFAVFKGVGYLDVASLPIIFVVLILGLSLVVGFATGIYPAARAKRISALDALRYE</sequence>
<evidence type="ECO:0000256" key="3">
    <source>
        <dbReference type="ARBA" id="ARBA00022692"/>
    </source>
</evidence>
<dbReference type="PANTHER" id="PTHR30572">
    <property type="entry name" value="MEMBRANE COMPONENT OF TRANSPORTER-RELATED"/>
    <property type="match status" value="1"/>
</dbReference>
<evidence type="ECO:0000313" key="11">
    <source>
        <dbReference type="Proteomes" id="UP000177418"/>
    </source>
</evidence>
<evidence type="ECO:0000259" key="9">
    <source>
        <dbReference type="Pfam" id="PF12704"/>
    </source>
</evidence>
<gene>
    <name evidence="10" type="ORF">A3H78_02415</name>
</gene>
<evidence type="ECO:0000256" key="4">
    <source>
        <dbReference type="ARBA" id="ARBA00022989"/>
    </source>
</evidence>
<dbReference type="InterPro" id="IPR003838">
    <property type="entry name" value="ABC3_permease_C"/>
</dbReference>
<keyword evidence="5 7" id="KW-0472">Membrane</keyword>
<dbReference type="GO" id="GO:0005886">
    <property type="term" value="C:plasma membrane"/>
    <property type="evidence" value="ECO:0007669"/>
    <property type="project" value="UniProtKB-SubCell"/>
</dbReference>
<feature type="transmembrane region" description="Helical" evidence="7">
    <location>
        <begin position="634"/>
        <end position="655"/>
    </location>
</feature>
<reference evidence="10 11" key="1">
    <citation type="journal article" date="2016" name="Nat. Commun.">
        <title>Thousands of microbial genomes shed light on interconnected biogeochemical processes in an aquifer system.</title>
        <authorList>
            <person name="Anantharaman K."/>
            <person name="Brown C.T."/>
            <person name="Hug L.A."/>
            <person name="Sharon I."/>
            <person name="Castelle C.J."/>
            <person name="Probst A.J."/>
            <person name="Thomas B.C."/>
            <person name="Singh A."/>
            <person name="Wilkins M.J."/>
            <person name="Karaoz U."/>
            <person name="Brodie E.L."/>
            <person name="Williams K.H."/>
            <person name="Hubbard S.S."/>
            <person name="Banfield J.F."/>
        </authorList>
    </citation>
    <scope>NUCLEOTIDE SEQUENCE [LARGE SCALE GENOMIC DNA]</scope>
</reference>
<dbReference type="InterPro" id="IPR025857">
    <property type="entry name" value="MacB_PCD"/>
</dbReference>
<dbReference type="InterPro" id="IPR050250">
    <property type="entry name" value="Macrolide_Exporter_MacB"/>
</dbReference>
<dbReference type="AlphaFoldDB" id="A0A1F7JHW8"/>
<feature type="domain" description="ABC3 transporter permease C-terminal" evidence="8">
    <location>
        <begin position="542"/>
        <end position="664"/>
    </location>
</feature>
<feature type="transmembrane region" description="Helical" evidence="7">
    <location>
        <begin position="537"/>
        <end position="563"/>
    </location>
</feature>
<evidence type="ECO:0000256" key="6">
    <source>
        <dbReference type="ARBA" id="ARBA00038076"/>
    </source>
</evidence>
<name>A0A1F7JHW8_9BACT</name>
<dbReference type="Pfam" id="PF02687">
    <property type="entry name" value="FtsX"/>
    <property type="match status" value="1"/>
</dbReference>
<dbReference type="Proteomes" id="UP000177418">
    <property type="component" value="Unassembled WGS sequence"/>
</dbReference>
<organism evidence="10 11">
    <name type="scientific">Candidatus Roizmanbacteria bacterium RIFCSPLOWO2_02_FULL_36_11</name>
    <dbReference type="NCBI Taxonomy" id="1802071"/>
    <lineage>
        <taxon>Bacteria</taxon>
        <taxon>Candidatus Roizmaniibacteriota</taxon>
    </lineage>
</organism>
<protein>
    <recommendedName>
        <fullName evidence="12">ABC3 transporter permease protein domain-containing protein</fullName>
    </recommendedName>
</protein>
<evidence type="ECO:0008006" key="12">
    <source>
        <dbReference type="Google" id="ProtNLM"/>
    </source>
</evidence>
<feature type="transmembrane region" description="Helical" evidence="7">
    <location>
        <begin position="94"/>
        <end position="117"/>
    </location>
</feature>
<evidence type="ECO:0000256" key="7">
    <source>
        <dbReference type="SAM" id="Phobius"/>
    </source>
</evidence>
<comment type="caution">
    <text evidence="10">The sequence shown here is derived from an EMBL/GenBank/DDBJ whole genome shotgun (WGS) entry which is preliminary data.</text>
</comment>
<keyword evidence="2" id="KW-1003">Cell membrane</keyword>
<evidence type="ECO:0000259" key="8">
    <source>
        <dbReference type="Pfam" id="PF02687"/>
    </source>
</evidence>
<feature type="domain" description="MacB-like periplasmic core" evidence="9">
    <location>
        <begin position="93"/>
        <end position="211"/>
    </location>
</feature>
<evidence type="ECO:0000256" key="2">
    <source>
        <dbReference type="ARBA" id="ARBA00022475"/>
    </source>
</evidence>
<comment type="subcellular location">
    <subcellularLocation>
        <location evidence="1">Cell membrane</location>
        <topology evidence="1">Multi-pass membrane protein</topology>
    </subcellularLocation>
</comment>
<feature type="transmembrane region" description="Helical" evidence="7">
    <location>
        <begin position="595"/>
        <end position="622"/>
    </location>
</feature>
<dbReference type="PANTHER" id="PTHR30572:SF4">
    <property type="entry name" value="ABC TRANSPORTER PERMEASE YTRF"/>
    <property type="match status" value="1"/>
</dbReference>
<evidence type="ECO:0000256" key="1">
    <source>
        <dbReference type="ARBA" id="ARBA00004651"/>
    </source>
</evidence>
<evidence type="ECO:0000313" key="10">
    <source>
        <dbReference type="EMBL" id="OGK55187.1"/>
    </source>
</evidence>
<keyword evidence="4 7" id="KW-1133">Transmembrane helix</keyword>
<feature type="transmembrane region" description="Helical" evidence="7">
    <location>
        <begin position="20"/>
        <end position="40"/>
    </location>
</feature>
<dbReference type="Pfam" id="PF12704">
    <property type="entry name" value="MacB_PCD"/>
    <property type="match status" value="1"/>
</dbReference>
<comment type="similarity">
    <text evidence="6">Belongs to the ABC-4 integral membrane protein family.</text>
</comment>
<proteinExistence type="inferred from homology"/>
<dbReference type="GO" id="GO:0022857">
    <property type="term" value="F:transmembrane transporter activity"/>
    <property type="evidence" value="ECO:0007669"/>
    <property type="project" value="TreeGrafter"/>
</dbReference>